<dbReference type="CDD" id="cd00833">
    <property type="entry name" value="PKS"/>
    <property type="match status" value="1"/>
</dbReference>
<dbReference type="InterPro" id="IPR032821">
    <property type="entry name" value="PKS_assoc"/>
</dbReference>
<dbReference type="SMART" id="SM00822">
    <property type="entry name" value="PKS_KR"/>
    <property type="match status" value="1"/>
</dbReference>
<evidence type="ECO:0000256" key="4">
    <source>
        <dbReference type="PROSITE-ProRule" id="PRU01363"/>
    </source>
</evidence>
<dbReference type="RefSeq" id="WP_302877361.1">
    <property type="nucleotide sequence ID" value="NZ_JBCMGR010000058.1"/>
</dbReference>
<dbReference type="InterPro" id="IPR049552">
    <property type="entry name" value="PKS_DH_N"/>
</dbReference>
<dbReference type="InterPro" id="IPR020615">
    <property type="entry name" value="Thiolase_acyl_enz_int_AS"/>
</dbReference>
<dbReference type="InterPro" id="IPR013968">
    <property type="entry name" value="PKS_KR"/>
</dbReference>
<dbReference type="InterPro" id="IPR042104">
    <property type="entry name" value="PKS_dehydratase_sf"/>
</dbReference>
<dbReference type="Gene3D" id="1.10.1240.100">
    <property type="match status" value="1"/>
</dbReference>
<evidence type="ECO:0000259" key="7">
    <source>
        <dbReference type="PROSITE" id="PS52019"/>
    </source>
</evidence>
<evidence type="ECO:0000256" key="3">
    <source>
        <dbReference type="ARBA" id="ARBA00022679"/>
    </source>
</evidence>
<dbReference type="InterPro" id="IPR050091">
    <property type="entry name" value="PKS_NRPS_Biosynth_Enz"/>
</dbReference>
<proteinExistence type="inferred from homology"/>
<name>A0ABT8V8T5_9BACL</name>
<evidence type="ECO:0000256" key="5">
    <source>
        <dbReference type="RuleBase" id="RU003694"/>
    </source>
</evidence>
<dbReference type="InterPro" id="IPR036291">
    <property type="entry name" value="NAD(P)-bd_dom_sf"/>
</dbReference>
<feature type="region of interest" description="C-terminal hotdog fold" evidence="4">
    <location>
        <begin position="1096"/>
        <end position="1248"/>
    </location>
</feature>
<dbReference type="CDD" id="cd08953">
    <property type="entry name" value="KR_2_SDR_x"/>
    <property type="match status" value="1"/>
</dbReference>
<dbReference type="InterPro" id="IPR014030">
    <property type="entry name" value="Ketoacyl_synth_N"/>
</dbReference>
<dbReference type="Pfam" id="PF14765">
    <property type="entry name" value="PS-DH"/>
    <property type="match status" value="1"/>
</dbReference>
<dbReference type="SUPFAM" id="SSF51735">
    <property type="entry name" value="NAD(P)-binding Rossmann-fold domains"/>
    <property type="match status" value="2"/>
</dbReference>
<protein>
    <submittedName>
        <fullName evidence="8">SDR family NAD(P)-dependent oxidoreductase</fullName>
    </submittedName>
</protein>
<dbReference type="SMART" id="SM00826">
    <property type="entry name" value="PKS_DH"/>
    <property type="match status" value="1"/>
</dbReference>
<dbReference type="Pfam" id="PF16197">
    <property type="entry name" value="KAsynt_C_assoc"/>
    <property type="match status" value="1"/>
</dbReference>
<dbReference type="InterPro" id="IPR057326">
    <property type="entry name" value="KR_dom"/>
</dbReference>
<evidence type="ECO:0000313" key="8">
    <source>
        <dbReference type="EMBL" id="MDO3676281.1"/>
    </source>
</evidence>
<dbReference type="InterPro" id="IPR020807">
    <property type="entry name" value="PKS_DH"/>
</dbReference>
<accession>A0ABT8V8T5</accession>
<dbReference type="InterPro" id="IPR049900">
    <property type="entry name" value="PKS_mFAS_DH"/>
</dbReference>
<dbReference type="PROSITE" id="PS00098">
    <property type="entry name" value="THIOLASE_1"/>
    <property type="match status" value="1"/>
</dbReference>
<dbReference type="InterPro" id="IPR016039">
    <property type="entry name" value="Thiolase-like"/>
</dbReference>
<dbReference type="Pfam" id="PF08659">
    <property type="entry name" value="KR"/>
    <property type="match status" value="1"/>
</dbReference>
<dbReference type="Gene3D" id="3.40.366.10">
    <property type="entry name" value="Malonyl-Coenzyme A Acyl Carrier Protein, domain 2"/>
    <property type="match status" value="1"/>
</dbReference>
<dbReference type="InterPro" id="IPR049551">
    <property type="entry name" value="PKS_DH_C"/>
</dbReference>
<dbReference type="SUPFAM" id="SSF53901">
    <property type="entry name" value="Thiolase-like"/>
    <property type="match status" value="1"/>
</dbReference>
<dbReference type="PROSITE" id="PS52004">
    <property type="entry name" value="KS3_2"/>
    <property type="match status" value="1"/>
</dbReference>
<dbReference type="Pfam" id="PF02801">
    <property type="entry name" value="Ketoacyl-synt_C"/>
    <property type="match status" value="1"/>
</dbReference>
<dbReference type="Gene3D" id="3.40.50.720">
    <property type="entry name" value="NAD(P)-binding Rossmann-like Domain"/>
    <property type="match status" value="1"/>
</dbReference>
<reference evidence="8" key="1">
    <citation type="submission" date="2023-07" db="EMBL/GenBank/DDBJ databases">
        <authorList>
            <person name="Aktuganov G."/>
            <person name="Boyko T."/>
            <person name="Delegan Y."/>
            <person name="Galimzianova N."/>
            <person name="Gilvanova E."/>
            <person name="Korobov V."/>
            <person name="Kuzmina L."/>
            <person name="Melentiev A."/>
            <person name="Milman P."/>
            <person name="Ryabova A."/>
            <person name="Stupak E."/>
            <person name="Yasakov T."/>
            <person name="Zharikova N."/>
            <person name="Zhurenko E."/>
        </authorList>
    </citation>
    <scope>NUCLEOTIDE SEQUENCE</scope>
    <source>
        <strain evidence="8">IB-739</strain>
    </source>
</reference>
<dbReference type="Gene3D" id="3.10.129.110">
    <property type="entry name" value="Polyketide synthase dehydratase"/>
    <property type="match status" value="1"/>
</dbReference>
<keyword evidence="1" id="KW-0596">Phosphopantetheine</keyword>
<dbReference type="Proteomes" id="UP001168883">
    <property type="component" value="Unassembled WGS sequence"/>
</dbReference>
<feature type="active site" description="Proton acceptor; for dehydratase activity" evidence="4">
    <location>
        <position position="986"/>
    </location>
</feature>
<evidence type="ECO:0000256" key="2">
    <source>
        <dbReference type="ARBA" id="ARBA00022553"/>
    </source>
</evidence>
<feature type="active site" description="Proton donor; for dehydratase activity" evidence="4">
    <location>
        <position position="1158"/>
    </location>
</feature>
<dbReference type="InterPro" id="IPR020841">
    <property type="entry name" value="PKS_Beta-ketoAc_synthase_dom"/>
</dbReference>
<dbReference type="PANTHER" id="PTHR43775">
    <property type="entry name" value="FATTY ACID SYNTHASE"/>
    <property type="match status" value="1"/>
</dbReference>
<comment type="similarity">
    <text evidence="5">Belongs to the thiolase-like superfamily. Beta-ketoacyl-ACP synthases family.</text>
</comment>
<dbReference type="SMART" id="SM00825">
    <property type="entry name" value="PKS_KS"/>
    <property type="match status" value="1"/>
</dbReference>
<dbReference type="Pfam" id="PF00109">
    <property type="entry name" value="ketoacyl-synt"/>
    <property type="match status" value="1"/>
</dbReference>
<dbReference type="InterPro" id="IPR001227">
    <property type="entry name" value="Ac_transferase_dom_sf"/>
</dbReference>
<gene>
    <name evidence="8" type="ORF">Q3C12_04645</name>
</gene>
<sequence>MTLNRVDIAVVGVSCRFPDADGYRQFWTNLVSGMNSIREIPPDRWNVQDYYSPDVDEAGKSNSKWCGSLDNVYDFDHRFFHLSPREAVSMDPQHRLLLEETWRCIEDSGIPLRLLQERVTSVYAGIMSPDYLQELSGCGASAADSYACLGTYESLLANRISYAFHLRGTSMPINAACASSLVAVHEARRALLQGECDYAFASAVNLNLHPLKYVSFSKSRMLSPDGQCKTFDKDANGYVPGDGVGVLLLQRLDQAVEEGNSIYGIVKGSAVNHVGKSPSITAPKVQAQRDVILSAYKSAGIRPETVTYVEAHGTGTSLGDPIEVEALTQAFRQDTGDCGFCKIGSVKTNIGHLESAAGMAGIIKVLMMMKHRTIPASLNVKVPNPIIDFAATPFEIATESSEWRSREEGQPLRAGVSSFGFGGVNAHVLLEQYKEAPNAAKKRKSKSGKADASAGGRLFVLSAKSEESLKRIIADWKQWTASAEFMNEVELDDLCMSVLMGRESFQYRVGGLVESKQDICALLEQNAGISRAAAQLWCLHVDDPKWQGYRDIGWNGAESVLLKRKEEQFIAVLRKLGIESGIARGFYDDTWSGEYRELYLFAAGYIHASALMELGWSPACAAGAKSGAWVSLAVSGMLSLDDIVAVLTGHKKRDDLQPGRPSIPLYRSGGQMLMPYAFDEAYVEKIVCALRHIADNRYDGVHAQLMDKAKQLYANQYTFKTLMDEWHTAIQSVTGANSKRWLDEGAAGVTEAAELSNPAEAKRLLMLMIASSIQKLNRKWDLQEQRQFDHPPFYELLDLLVDDVITKQMAVRLAADGRHDFREAAVVMNRNWSKMKPGRPYSVIKEHSRLAGVAHNNGQWLEAFIHADDDTDQILSAAAAQMEAGAPITCLKLDRPFMENALKLWLCDSDMGLTKLNSDKKYAKISLPLYAFQRKTFRLSNHRSVQGAEAKGSVMLHPLLHRNRSGAHTLQFSSVFSGREFFLADHQVKGSMVLPGAAYLEMAGAAVRQAGGLLAQSQEGFTLRNVVWMNPIRVGQEAVTVHTALYPDNNGDIRYEIYYEEPVDNRTVVCGCGRASIQTGLAGANLNLSAVQTQGGGRLLSAAACYERLRKLGLEYGPSHQGIQEMYLGREQALAKLALPSCIWETGEQYRLHPSLLDAALQAAILFADGDRQSGDAAAKPPLPFALDTLELIRPCTPRMWAYIRFSSGSSRGDKVEYLDIDMCDESGACCVRINRYTSRNLEGELPQRPFADNAPPELPEDTVLLTPVWDSFRLTADVAPAPINDRMIIIGGNTHDWNAIQKRYPGALAMDGAADYTEDELAHKLEACGPVDHLLWIAPASPGDTEARISGEAMIMGQQRGVIQLFRLVKSLLRIGYGSKPLQWTVLTFQTQPVHKADRVDPVHAGVHGLVGSLAKEYPGWGIRLADLEAGADRPWEELFALQADPAGGAFVYRGKQWHKRVLVPVACPAPSGSAYRRGGAYVVIGGAGGLGTAWSEYMIRTYQARIFWIGRREKDTDIEASLQRLARHGPAPQYICADAANPEDLHRAYQTIKERCTRIHGVIHAAIALLDSSIMKMDESRFRAGLVAKADVCVSIDLVFRHDDLDFVLFFSSMNSFATPPGQSNYAAGCAFKDAFAQWLAHERPYAVKVINWGYWGSVGAVASGDYRKRMAKMGIGSVEQPEAMLALELLLGGPLHQLGLIKTEGERDPYHIHRRELVTVYP</sequence>
<evidence type="ECO:0000259" key="6">
    <source>
        <dbReference type="PROSITE" id="PS52004"/>
    </source>
</evidence>
<dbReference type="EMBL" id="JAUMKJ010000004">
    <property type="protein sequence ID" value="MDO3676281.1"/>
    <property type="molecule type" value="Genomic_DNA"/>
</dbReference>
<dbReference type="InterPro" id="IPR014031">
    <property type="entry name" value="Ketoacyl_synth_C"/>
</dbReference>
<dbReference type="Pfam" id="PF21089">
    <property type="entry name" value="PKS_DH_N"/>
    <property type="match status" value="1"/>
</dbReference>
<dbReference type="PANTHER" id="PTHR43775:SF37">
    <property type="entry name" value="SI:DKEY-61P9.11"/>
    <property type="match status" value="1"/>
</dbReference>
<feature type="domain" description="PKS/mFAS DH" evidence="7">
    <location>
        <begin position="957"/>
        <end position="1248"/>
    </location>
</feature>
<dbReference type="Gene3D" id="3.40.47.10">
    <property type="match status" value="1"/>
</dbReference>
<keyword evidence="2" id="KW-0597">Phosphoprotein</keyword>
<comment type="caution">
    <text evidence="8">The sequence shown here is derived from an EMBL/GenBank/DDBJ whole genome shotgun (WGS) entry which is preliminary data.</text>
</comment>
<feature type="domain" description="Ketosynthase family 3 (KS3)" evidence="6">
    <location>
        <begin position="5"/>
        <end position="432"/>
    </location>
</feature>
<dbReference type="InterPro" id="IPR018201">
    <property type="entry name" value="Ketoacyl_synth_AS"/>
</dbReference>
<organism evidence="8 9">
    <name type="scientific">Paenibacillus ehimensis</name>
    <dbReference type="NCBI Taxonomy" id="79264"/>
    <lineage>
        <taxon>Bacteria</taxon>
        <taxon>Bacillati</taxon>
        <taxon>Bacillota</taxon>
        <taxon>Bacilli</taxon>
        <taxon>Bacillales</taxon>
        <taxon>Paenibacillaceae</taxon>
        <taxon>Paenibacillus</taxon>
    </lineage>
</organism>
<evidence type="ECO:0000313" key="9">
    <source>
        <dbReference type="Proteomes" id="UP001168883"/>
    </source>
</evidence>
<feature type="region of interest" description="N-terminal hotdog fold" evidence="4">
    <location>
        <begin position="957"/>
        <end position="1082"/>
    </location>
</feature>
<dbReference type="PROSITE" id="PS52019">
    <property type="entry name" value="PKS_MFAS_DH"/>
    <property type="match status" value="1"/>
</dbReference>
<keyword evidence="9" id="KW-1185">Reference proteome</keyword>
<evidence type="ECO:0000256" key="1">
    <source>
        <dbReference type="ARBA" id="ARBA00022450"/>
    </source>
</evidence>
<keyword evidence="3 5" id="KW-0808">Transferase</keyword>
<dbReference type="PROSITE" id="PS00606">
    <property type="entry name" value="KS3_1"/>
    <property type="match status" value="1"/>
</dbReference>